<evidence type="ECO:0000313" key="4">
    <source>
        <dbReference type="EMBL" id="KAH7128982.1"/>
    </source>
</evidence>
<dbReference type="CDD" id="cd00067">
    <property type="entry name" value="GAL4"/>
    <property type="match status" value="1"/>
</dbReference>
<dbReference type="PROSITE" id="PS00463">
    <property type="entry name" value="ZN2_CY6_FUNGAL_1"/>
    <property type="match status" value="1"/>
</dbReference>
<dbReference type="InterPro" id="IPR021858">
    <property type="entry name" value="Fun_TF"/>
</dbReference>
<dbReference type="Proteomes" id="UP000738349">
    <property type="component" value="Unassembled WGS sequence"/>
</dbReference>
<dbReference type="Gene3D" id="4.10.240.10">
    <property type="entry name" value="Zn(2)-C6 fungal-type DNA-binding domain"/>
    <property type="match status" value="1"/>
</dbReference>
<dbReference type="GO" id="GO:0005634">
    <property type="term" value="C:nucleus"/>
    <property type="evidence" value="ECO:0007669"/>
    <property type="project" value="UniProtKB-SubCell"/>
</dbReference>
<dbReference type="OrthoDB" id="5229455at2759"/>
<dbReference type="Pfam" id="PF00172">
    <property type="entry name" value="Zn_clus"/>
    <property type="match status" value="1"/>
</dbReference>
<evidence type="ECO:0000313" key="5">
    <source>
        <dbReference type="Proteomes" id="UP000738349"/>
    </source>
</evidence>
<dbReference type="PANTHER" id="PTHR37534">
    <property type="entry name" value="TRANSCRIPTIONAL ACTIVATOR PROTEIN UGA3"/>
    <property type="match status" value="1"/>
</dbReference>
<evidence type="ECO:0000256" key="1">
    <source>
        <dbReference type="ARBA" id="ARBA00004123"/>
    </source>
</evidence>
<dbReference type="GO" id="GO:0045944">
    <property type="term" value="P:positive regulation of transcription by RNA polymerase II"/>
    <property type="evidence" value="ECO:0007669"/>
    <property type="project" value="TreeGrafter"/>
</dbReference>
<feature type="domain" description="Zn(2)-C6 fungal-type" evidence="3">
    <location>
        <begin position="17"/>
        <end position="47"/>
    </location>
</feature>
<comment type="subcellular location">
    <subcellularLocation>
        <location evidence="1">Nucleus</location>
    </subcellularLocation>
</comment>
<reference evidence="4" key="1">
    <citation type="journal article" date="2021" name="Nat. Commun.">
        <title>Genetic determinants of endophytism in the Arabidopsis root mycobiome.</title>
        <authorList>
            <person name="Mesny F."/>
            <person name="Miyauchi S."/>
            <person name="Thiergart T."/>
            <person name="Pickel B."/>
            <person name="Atanasova L."/>
            <person name="Karlsson M."/>
            <person name="Huettel B."/>
            <person name="Barry K.W."/>
            <person name="Haridas S."/>
            <person name="Chen C."/>
            <person name="Bauer D."/>
            <person name="Andreopoulos W."/>
            <person name="Pangilinan J."/>
            <person name="LaButti K."/>
            <person name="Riley R."/>
            <person name="Lipzen A."/>
            <person name="Clum A."/>
            <person name="Drula E."/>
            <person name="Henrissat B."/>
            <person name="Kohler A."/>
            <person name="Grigoriev I.V."/>
            <person name="Martin F.M."/>
            <person name="Hacquard S."/>
        </authorList>
    </citation>
    <scope>NUCLEOTIDE SEQUENCE</scope>
    <source>
        <strain evidence="4">MPI-CAGE-AT-0147</strain>
    </source>
</reference>
<protein>
    <submittedName>
        <fullName evidence="4">Fungal-specific transcription factor domain-containing protein</fullName>
    </submittedName>
</protein>
<organism evidence="4 5">
    <name type="scientific">Dactylonectria macrodidyma</name>
    <dbReference type="NCBI Taxonomy" id="307937"/>
    <lineage>
        <taxon>Eukaryota</taxon>
        <taxon>Fungi</taxon>
        <taxon>Dikarya</taxon>
        <taxon>Ascomycota</taxon>
        <taxon>Pezizomycotina</taxon>
        <taxon>Sordariomycetes</taxon>
        <taxon>Hypocreomycetidae</taxon>
        <taxon>Hypocreales</taxon>
        <taxon>Nectriaceae</taxon>
        <taxon>Dactylonectria</taxon>
    </lineage>
</organism>
<dbReference type="SUPFAM" id="SSF57701">
    <property type="entry name" value="Zn2/Cys6 DNA-binding domain"/>
    <property type="match status" value="1"/>
</dbReference>
<dbReference type="GO" id="GO:0000981">
    <property type="term" value="F:DNA-binding transcription factor activity, RNA polymerase II-specific"/>
    <property type="evidence" value="ECO:0007669"/>
    <property type="project" value="InterPro"/>
</dbReference>
<dbReference type="GO" id="GO:0008270">
    <property type="term" value="F:zinc ion binding"/>
    <property type="evidence" value="ECO:0007669"/>
    <property type="project" value="InterPro"/>
</dbReference>
<dbReference type="EMBL" id="JAGMUV010000018">
    <property type="protein sequence ID" value="KAH7128982.1"/>
    <property type="molecule type" value="Genomic_DNA"/>
</dbReference>
<dbReference type="InterPro" id="IPR001138">
    <property type="entry name" value="Zn2Cys6_DnaBD"/>
</dbReference>
<keyword evidence="5" id="KW-1185">Reference proteome</keyword>
<dbReference type="SMART" id="SM00066">
    <property type="entry name" value="GAL4"/>
    <property type="match status" value="1"/>
</dbReference>
<accession>A0A9P9E1P5</accession>
<sequence>MHITPRTKKSVPRSRSGCHECRQLHRKCDERRPSCGLCQTRGRDCTYGLRISWGGRKFPKSTFGQCMTSSNGHSASVIQVRLEHLNSSDESQTNTPFVYGVNKTGPAPFVPTSSAEMLLGKQRGRELPHFRKEINVGNGGREGSVKRFLTLLPQLSATDKILFNYFFHVADSFCCDERIKNTFCTAFLPIAVEDSQLMASILSLCAIHRANLGLAQCPEQLAVLQVIAVKKLRSNLSGVPTEASMASVLMLCYSELIHGREKGYSWRSHLEGAASLFDQQSSTWSVDSPNSTASFIARCFVSLAALANVSGSPPSKTVTKQARRMMGRNIPAPGIDDFTAYSSDLAYILFNIGDLVTEKLYLSTHESMNGAIQLEVRSLELIHRLNFMAQKYQQRQENITFHDVQPKPKQEYLSINEAYHLAAALQIHKQIRGMSSAAREIQHLVHRILDLLSDIKLHSGPCIAVVLFFPVFSAGCGAVDSIDRQRVRDLLNVMIKSLGFVNIKQGLDLLETLWSQQDQYGETETNNSWVDFINANVDFLLY</sequence>
<dbReference type="PANTHER" id="PTHR37534:SF43">
    <property type="entry name" value="FINGER DOMAIN PROTEIN, PUTATIVE (AFU_ORTHOLOGUE AFUA_1G01850)-RELATED"/>
    <property type="match status" value="1"/>
</dbReference>
<dbReference type="InterPro" id="IPR036864">
    <property type="entry name" value="Zn2-C6_fun-type_DNA-bd_sf"/>
</dbReference>
<dbReference type="GO" id="GO:0000976">
    <property type="term" value="F:transcription cis-regulatory region binding"/>
    <property type="evidence" value="ECO:0007669"/>
    <property type="project" value="TreeGrafter"/>
</dbReference>
<dbReference type="Pfam" id="PF11951">
    <property type="entry name" value="Fungal_trans_2"/>
    <property type="match status" value="1"/>
</dbReference>
<evidence type="ECO:0000259" key="3">
    <source>
        <dbReference type="PROSITE" id="PS50048"/>
    </source>
</evidence>
<dbReference type="PROSITE" id="PS50048">
    <property type="entry name" value="ZN2_CY6_FUNGAL_2"/>
    <property type="match status" value="1"/>
</dbReference>
<evidence type="ECO:0000256" key="2">
    <source>
        <dbReference type="ARBA" id="ARBA00023242"/>
    </source>
</evidence>
<proteinExistence type="predicted"/>
<comment type="caution">
    <text evidence="4">The sequence shown here is derived from an EMBL/GenBank/DDBJ whole genome shotgun (WGS) entry which is preliminary data.</text>
</comment>
<name>A0A9P9E1P5_9HYPO</name>
<dbReference type="AlphaFoldDB" id="A0A9P9E1P5"/>
<gene>
    <name evidence="4" type="ORF">EDB81DRAFT_808553</name>
</gene>
<keyword evidence="2" id="KW-0539">Nucleus</keyword>